<accession>A0A3R7PIM9</accession>
<feature type="compositionally biased region" description="Polar residues" evidence="7">
    <location>
        <begin position="1"/>
        <end position="10"/>
    </location>
</feature>
<dbReference type="GO" id="GO:0015293">
    <property type="term" value="F:symporter activity"/>
    <property type="evidence" value="ECO:0007669"/>
    <property type="project" value="UniProtKB-KW"/>
</dbReference>
<dbReference type="Pfam" id="PF07690">
    <property type="entry name" value="MFS_1"/>
    <property type="match status" value="2"/>
</dbReference>
<dbReference type="STRING" id="6689.A0A3R7PIM9"/>
<comment type="caution">
    <text evidence="10">The sequence shown here is derived from an EMBL/GenBank/DDBJ whole genome shotgun (WGS) entry which is preliminary data.</text>
</comment>
<dbReference type="PROSITE" id="PS50850">
    <property type="entry name" value="MFS"/>
    <property type="match status" value="1"/>
</dbReference>
<dbReference type="FunFam" id="1.20.1250.20:FF:000003">
    <property type="entry name" value="Solute carrier family 17 member 3"/>
    <property type="match status" value="1"/>
</dbReference>
<reference evidence="10 11" key="1">
    <citation type="submission" date="2018-04" db="EMBL/GenBank/DDBJ databases">
        <authorList>
            <person name="Zhang X."/>
            <person name="Yuan J."/>
            <person name="Li F."/>
            <person name="Xiang J."/>
        </authorList>
    </citation>
    <scope>NUCLEOTIDE SEQUENCE [LARGE SCALE GENOMIC DNA]</scope>
    <source>
        <tissue evidence="10">Muscle</tissue>
    </source>
</reference>
<feature type="transmembrane region" description="Helical" evidence="8">
    <location>
        <begin position="354"/>
        <end position="372"/>
    </location>
</feature>
<dbReference type="PANTHER" id="PTHR11662">
    <property type="entry name" value="SOLUTE CARRIER FAMILY 17"/>
    <property type="match status" value="1"/>
</dbReference>
<protein>
    <submittedName>
        <fullName evidence="10">Sialin</fullName>
    </submittedName>
</protein>
<feature type="transmembrane region" description="Helical" evidence="8">
    <location>
        <begin position="484"/>
        <end position="511"/>
    </location>
</feature>
<dbReference type="EMBL" id="QCYY01002062">
    <property type="protein sequence ID" value="ROT73123.1"/>
    <property type="molecule type" value="Genomic_DNA"/>
</dbReference>
<name>A0A3R7PIM9_PENVA</name>
<evidence type="ECO:0000256" key="2">
    <source>
        <dbReference type="ARBA" id="ARBA00022448"/>
    </source>
</evidence>
<feature type="transmembrane region" description="Helical" evidence="8">
    <location>
        <begin position="392"/>
        <end position="412"/>
    </location>
</feature>
<dbReference type="GO" id="GO:0016020">
    <property type="term" value="C:membrane"/>
    <property type="evidence" value="ECO:0007669"/>
    <property type="project" value="UniProtKB-SubCell"/>
</dbReference>
<evidence type="ECO:0000256" key="3">
    <source>
        <dbReference type="ARBA" id="ARBA00022692"/>
    </source>
</evidence>
<feature type="transmembrane region" description="Helical" evidence="8">
    <location>
        <begin position="260"/>
        <end position="279"/>
    </location>
</feature>
<dbReference type="SUPFAM" id="SSF103473">
    <property type="entry name" value="MFS general substrate transporter"/>
    <property type="match status" value="2"/>
</dbReference>
<dbReference type="InterPro" id="IPR020846">
    <property type="entry name" value="MFS_dom"/>
</dbReference>
<dbReference type="PANTHER" id="PTHR11662:SF399">
    <property type="entry name" value="FI19708P1-RELATED"/>
    <property type="match status" value="1"/>
</dbReference>
<dbReference type="Gene3D" id="1.20.1250.20">
    <property type="entry name" value="MFS general substrate transporter like domains"/>
    <property type="match status" value="2"/>
</dbReference>
<evidence type="ECO:0000256" key="1">
    <source>
        <dbReference type="ARBA" id="ARBA00004141"/>
    </source>
</evidence>
<dbReference type="CDD" id="cd17318">
    <property type="entry name" value="MFS_SLC17"/>
    <property type="match status" value="1"/>
</dbReference>
<keyword evidence="5 8" id="KW-1133">Transmembrane helix</keyword>
<feature type="domain" description="Major facilitator superfamily (MFS) profile" evidence="9">
    <location>
        <begin position="58"/>
        <end position="547"/>
    </location>
</feature>
<evidence type="ECO:0000256" key="8">
    <source>
        <dbReference type="SAM" id="Phobius"/>
    </source>
</evidence>
<feature type="transmembrane region" description="Helical" evidence="8">
    <location>
        <begin position="523"/>
        <end position="542"/>
    </location>
</feature>
<dbReference type="AlphaFoldDB" id="A0A3R7PIM9"/>
<keyword evidence="3 8" id="KW-0812">Transmembrane</keyword>
<dbReference type="OrthoDB" id="2985014at2759"/>
<keyword evidence="6 8" id="KW-0472">Membrane</keyword>
<sequence>MASAGSSVLSIQYADEDPSAGDGGLQSKDPDGSGSQTSGSSSKAFAGEARECWAARYTFALMAFLGLAVEYSLRVNLSIAIVAMAGTSEVSATSNASQDVCPLTNNGTDSGGKQTEGEFDWDEQTQGLVLGAFYYGYTLTNLVGGRASEHFGGRLVFGLGAATSSFISLLSPLCARTSTGLFIASRVLMGLSQSRGLKGRIPNALSRPSYSYVASEGHSAPGEQVFAVCTANCAGVTMPALNSLMATWYPPEERAKFGPLIYGGMQFGTIVCLPVSGWLSASGFLGGWPSVFYVFGALGLLWGVPWFLLVHNRPESHPGISAAELEFIAGHRNTVKKSEIVAIPWRAIITSGPVWACVVMAWGGCFGFYALLTELPTYLANIQHFDMSNSGVLSALPYVCLWVIALLWGALMDRLYASGHLSVRRIRRLSTAFASYTPAVALVVMCFVNCNSTLAIVVLCVAVGCTGTSYSGSILTEQDIAPNLAGTLVGITNTVGSVTGFIAPAAVGAITKGNQGSLSAWRTVFVVAIATYVVTTTLYLFLMSSDVQAWNEPREVKKEVKEETRF</sequence>
<dbReference type="InterPro" id="IPR036259">
    <property type="entry name" value="MFS_trans_sf"/>
</dbReference>
<proteinExistence type="predicted"/>
<dbReference type="InterPro" id="IPR050382">
    <property type="entry name" value="MFS_Na/Anion_cotransporter"/>
</dbReference>
<dbReference type="Proteomes" id="UP000283509">
    <property type="component" value="Unassembled WGS sequence"/>
</dbReference>
<reference evidence="10 11" key="2">
    <citation type="submission" date="2019-01" db="EMBL/GenBank/DDBJ databases">
        <title>The decoding of complex shrimp genome reveals the adaptation for benthos swimmer, frequently molting mechanism and breeding impact on genome.</title>
        <authorList>
            <person name="Sun Y."/>
            <person name="Gao Y."/>
            <person name="Yu Y."/>
        </authorList>
    </citation>
    <scope>NUCLEOTIDE SEQUENCE [LARGE SCALE GENOMIC DNA]</scope>
    <source>
        <tissue evidence="10">Muscle</tissue>
    </source>
</reference>
<organism evidence="10 11">
    <name type="scientific">Penaeus vannamei</name>
    <name type="common">Whiteleg shrimp</name>
    <name type="synonym">Litopenaeus vannamei</name>
    <dbReference type="NCBI Taxonomy" id="6689"/>
    <lineage>
        <taxon>Eukaryota</taxon>
        <taxon>Metazoa</taxon>
        <taxon>Ecdysozoa</taxon>
        <taxon>Arthropoda</taxon>
        <taxon>Crustacea</taxon>
        <taxon>Multicrustacea</taxon>
        <taxon>Malacostraca</taxon>
        <taxon>Eumalacostraca</taxon>
        <taxon>Eucarida</taxon>
        <taxon>Decapoda</taxon>
        <taxon>Dendrobranchiata</taxon>
        <taxon>Penaeoidea</taxon>
        <taxon>Penaeidae</taxon>
        <taxon>Penaeus</taxon>
    </lineage>
</organism>
<feature type="region of interest" description="Disordered" evidence="7">
    <location>
        <begin position="1"/>
        <end position="42"/>
    </location>
</feature>
<evidence type="ECO:0000256" key="7">
    <source>
        <dbReference type="SAM" id="MobiDB-lite"/>
    </source>
</evidence>
<comment type="subcellular location">
    <subcellularLocation>
        <location evidence="1">Membrane</location>
        <topology evidence="1">Multi-pass membrane protein</topology>
    </subcellularLocation>
</comment>
<evidence type="ECO:0000256" key="6">
    <source>
        <dbReference type="ARBA" id="ARBA00023136"/>
    </source>
</evidence>
<feature type="transmembrane region" description="Helical" evidence="8">
    <location>
        <begin position="291"/>
        <end position="310"/>
    </location>
</feature>
<evidence type="ECO:0000259" key="9">
    <source>
        <dbReference type="PROSITE" id="PS50850"/>
    </source>
</evidence>
<feature type="compositionally biased region" description="Low complexity" evidence="7">
    <location>
        <begin position="32"/>
        <end position="42"/>
    </location>
</feature>
<keyword evidence="2" id="KW-0813">Transport</keyword>
<dbReference type="GO" id="GO:0006820">
    <property type="term" value="P:monoatomic anion transport"/>
    <property type="evidence" value="ECO:0007669"/>
    <property type="project" value="TreeGrafter"/>
</dbReference>
<feature type="transmembrane region" description="Helical" evidence="8">
    <location>
        <begin position="433"/>
        <end position="464"/>
    </location>
</feature>
<keyword evidence="4" id="KW-0769">Symport</keyword>
<evidence type="ECO:0000313" key="11">
    <source>
        <dbReference type="Proteomes" id="UP000283509"/>
    </source>
</evidence>
<evidence type="ECO:0000256" key="5">
    <source>
        <dbReference type="ARBA" id="ARBA00022989"/>
    </source>
</evidence>
<keyword evidence="11" id="KW-1185">Reference proteome</keyword>
<evidence type="ECO:0000256" key="4">
    <source>
        <dbReference type="ARBA" id="ARBA00022847"/>
    </source>
</evidence>
<evidence type="ECO:0000313" key="10">
    <source>
        <dbReference type="EMBL" id="ROT73123.1"/>
    </source>
</evidence>
<gene>
    <name evidence="10" type="ORF">C7M84_008439</name>
</gene>
<dbReference type="InterPro" id="IPR011701">
    <property type="entry name" value="MFS"/>
</dbReference>